<evidence type="ECO:0000313" key="2">
    <source>
        <dbReference type="EMBL" id="KAF2752319.1"/>
    </source>
</evidence>
<reference evidence="2" key="1">
    <citation type="journal article" date="2020" name="Stud. Mycol.">
        <title>101 Dothideomycetes genomes: a test case for predicting lifestyles and emergence of pathogens.</title>
        <authorList>
            <person name="Haridas S."/>
            <person name="Albert R."/>
            <person name="Binder M."/>
            <person name="Bloem J."/>
            <person name="Labutti K."/>
            <person name="Salamov A."/>
            <person name="Andreopoulos B."/>
            <person name="Baker S."/>
            <person name="Barry K."/>
            <person name="Bills G."/>
            <person name="Bluhm B."/>
            <person name="Cannon C."/>
            <person name="Castanera R."/>
            <person name="Culley D."/>
            <person name="Daum C."/>
            <person name="Ezra D."/>
            <person name="Gonzalez J."/>
            <person name="Henrissat B."/>
            <person name="Kuo A."/>
            <person name="Liang C."/>
            <person name="Lipzen A."/>
            <person name="Lutzoni F."/>
            <person name="Magnuson J."/>
            <person name="Mondo S."/>
            <person name="Nolan M."/>
            <person name="Ohm R."/>
            <person name="Pangilinan J."/>
            <person name="Park H.-J."/>
            <person name="Ramirez L."/>
            <person name="Alfaro M."/>
            <person name="Sun H."/>
            <person name="Tritt A."/>
            <person name="Yoshinaga Y."/>
            <person name="Zwiers L.-H."/>
            <person name="Turgeon B."/>
            <person name="Goodwin S."/>
            <person name="Spatafora J."/>
            <person name="Crous P."/>
            <person name="Grigoriev I."/>
        </authorList>
    </citation>
    <scope>NUCLEOTIDE SEQUENCE</scope>
    <source>
        <strain evidence="2">CBS 119925</strain>
    </source>
</reference>
<feature type="compositionally biased region" description="Low complexity" evidence="1">
    <location>
        <begin position="420"/>
        <end position="442"/>
    </location>
</feature>
<feature type="region of interest" description="Disordered" evidence="1">
    <location>
        <begin position="490"/>
        <end position="548"/>
    </location>
</feature>
<gene>
    <name evidence="2" type="ORF">M011DRAFT_455110</name>
</gene>
<feature type="compositionally biased region" description="Low complexity" evidence="1">
    <location>
        <begin position="449"/>
        <end position="463"/>
    </location>
</feature>
<feature type="compositionally biased region" description="Polar residues" evidence="1">
    <location>
        <begin position="397"/>
        <end position="416"/>
    </location>
</feature>
<dbReference type="EMBL" id="MU006561">
    <property type="protein sequence ID" value="KAF2752319.1"/>
    <property type="molecule type" value="Genomic_DNA"/>
</dbReference>
<name>A0A6A6VR04_9PLEO</name>
<accession>A0A6A6VR04</accession>
<feature type="compositionally biased region" description="Basic and acidic residues" evidence="1">
    <location>
        <begin position="52"/>
        <end position="68"/>
    </location>
</feature>
<proteinExistence type="predicted"/>
<feature type="region of interest" description="Disordered" evidence="1">
    <location>
        <begin position="223"/>
        <end position="473"/>
    </location>
</feature>
<feature type="compositionally biased region" description="Acidic residues" evidence="1">
    <location>
        <begin position="297"/>
        <end position="312"/>
    </location>
</feature>
<dbReference type="AlphaFoldDB" id="A0A6A6VR04"/>
<dbReference type="OrthoDB" id="275715at2759"/>
<dbReference type="Proteomes" id="UP000799440">
    <property type="component" value="Unassembled WGS sequence"/>
</dbReference>
<feature type="compositionally biased region" description="Pro residues" evidence="1">
    <location>
        <begin position="359"/>
        <end position="379"/>
    </location>
</feature>
<feature type="region of interest" description="Disordered" evidence="1">
    <location>
        <begin position="82"/>
        <end position="111"/>
    </location>
</feature>
<evidence type="ECO:0000256" key="1">
    <source>
        <dbReference type="SAM" id="MobiDB-lite"/>
    </source>
</evidence>
<organism evidence="2 3">
    <name type="scientific">Sporormia fimetaria CBS 119925</name>
    <dbReference type="NCBI Taxonomy" id="1340428"/>
    <lineage>
        <taxon>Eukaryota</taxon>
        <taxon>Fungi</taxon>
        <taxon>Dikarya</taxon>
        <taxon>Ascomycota</taxon>
        <taxon>Pezizomycotina</taxon>
        <taxon>Dothideomycetes</taxon>
        <taxon>Pleosporomycetidae</taxon>
        <taxon>Pleosporales</taxon>
        <taxon>Sporormiaceae</taxon>
        <taxon>Sporormia</taxon>
    </lineage>
</organism>
<feature type="region of interest" description="Disordered" evidence="1">
    <location>
        <begin position="1"/>
        <end position="69"/>
    </location>
</feature>
<keyword evidence="3" id="KW-1185">Reference proteome</keyword>
<feature type="compositionally biased region" description="Polar residues" evidence="1">
    <location>
        <begin position="343"/>
        <end position="358"/>
    </location>
</feature>
<feature type="compositionally biased region" description="Basic residues" evidence="1">
    <location>
        <begin position="231"/>
        <end position="254"/>
    </location>
</feature>
<sequence length="548" mass="57254">MAPFRNRDRSHRSGRGQLHADNNVLEGLPITQWREVEVPVGPSPSHGTQTAVDKDAPWPELPMPRDSHLLPLHSQQLLRAARAGRIYKPPAPPEDDRETLDEEDEPKEVQQGFTVKKYVKVPRHLEEPETEYLAKRRKGLPSQYVVEGAGAQPVPLRETKVKKVDAEGNVSVYKALVPEGQTVEAEVKPTEVALVEAAPAAAPPGTVVEGVGVVNAEGVVVFNEAAQQTPSRRKPPPPKKKKRLGGPGRSKKKVVFADGTTDQGTPASGSDLLAVPAIKTESGSADPSDGDTPMADAGDDEEGDEDSDEGTEDAGATPLSAPSAAVPQPPEQNGETPVAPIDASSTTQQPPAISSSDIPQPPASSDPIPVPSGTPPPAPVSNDLLTAPAAAVDPAQDRSTSPDLPLSQTPLNQNNPIPDLSTTTTQSLPIPTTSASPTLIPLTIPPPTTTTTAAPATTRTTPTIPAPTPLEPILPAEPVVTSLETASLPAEVLPPMAPQLAPTPPPAPLDVSTTTTAPSERPSVQEEPEPDLLASLEAHLQSPPPSHS</sequence>
<evidence type="ECO:0000313" key="3">
    <source>
        <dbReference type="Proteomes" id="UP000799440"/>
    </source>
</evidence>
<protein>
    <submittedName>
        <fullName evidence="2">Uncharacterized protein</fullName>
    </submittedName>
</protein>
<feature type="compositionally biased region" description="Acidic residues" evidence="1">
    <location>
        <begin position="93"/>
        <end position="106"/>
    </location>
</feature>
<feature type="compositionally biased region" description="Pro residues" evidence="1">
    <location>
        <begin position="495"/>
        <end position="508"/>
    </location>
</feature>